<comment type="caution">
    <text evidence="4">Lacks conserved residue(s) required for the propagation of feature annotation.</text>
</comment>
<dbReference type="SUPFAM" id="SSF55120">
    <property type="entry name" value="Pseudouridine synthase"/>
    <property type="match status" value="1"/>
</dbReference>
<evidence type="ECO:0000256" key="1">
    <source>
        <dbReference type="ARBA" id="ARBA00009375"/>
    </source>
</evidence>
<evidence type="ECO:0000256" key="7">
    <source>
        <dbReference type="RuleBase" id="RU003792"/>
    </source>
</evidence>
<dbReference type="Gene3D" id="3.30.70.660">
    <property type="entry name" value="Pseudouridine synthase I, catalytic domain, C-terminal subdomain"/>
    <property type="match status" value="1"/>
</dbReference>
<dbReference type="CDD" id="cd02570">
    <property type="entry name" value="PseudoU_synth_EcTruA"/>
    <property type="match status" value="1"/>
</dbReference>
<evidence type="ECO:0000256" key="5">
    <source>
        <dbReference type="PIRSR" id="PIRSR001430-1"/>
    </source>
</evidence>
<evidence type="ECO:0000256" key="6">
    <source>
        <dbReference type="PIRSR" id="PIRSR001430-2"/>
    </source>
</evidence>
<dbReference type="AlphaFoldDB" id="A0A6J4UHM0"/>
<dbReference type="FunFam" id="3.30.70.580:FF:000001">
    <property type="entry name" value="tRNA pseudouridine synthase A"/>
    <property type="match status" value="1"/>
</dbReference>
<comment type="function">
    <text evidence="4">Formation of pseudouridine at positions 38, 39 and 40 in the anticodon stem and loop of transfer RNAs.</text>
</comment>
<evidence type="ECO:0000313" key="9">
    <source>
        <dbReference type="EMBL" id="CAA9551044.1"/>
    </source>
</evidence>
<dbReference type="Gene3D" id="3.30.70.580">
    <property type="entry name" value="Pseudouridine synthase I, catalytic domain, N-terminal subdomain"/>
    <property type="match status" value="1"/>
</dbReference>
<dbReference type="Pfam" id="PF01416">
    <property type="entry name" value="PseudoU_synth_1"/>
    <property type="match status" value="2"/>
</dbReference>
<dbReference type="InterPro" id="IPR020097">
    <property type="entry name" value="PsdUridine_synth_TruA_a/b_dom"/>
</dbReference>
<name>A0A6J4UHM0_9BACT</name>
<protein>
    <recommendedName>
        <fullName evidence="4">tRNA pseudouridine synthase A</fullName>
        <ecNumber evidence="4">5.4.99.12</ecNumber>
    </recommendedName>
    <alternativeName>
        <fullName evidence="4">tRNA pseudouridine(38-40) synthase</fullName>
    </alternativeName>
    <alternativeName>
        <fullName evidence="4">tRNA pseudouridylate synthase I</fullName>
    </alternativeName>
    <alternativeName>
        <fullName evidence="4">tRNA-uridine isomerase I</fullName>
    </alternativeName>
</protein>
<dbReference type="GO" id="GO:0160147">
    <property type="term" value="F:tRNA pseudouridine(38-40) synthase activity"/>
    <property type="evidence" value="ECO:0007669"/>
    <property type="project" value="UniProtKB-EC"/>
</dbReference>
<dbReference type="InterPro" id="IPR020095">
    <property type="entry name" value="PsdUridine_synth_TruA_C"/>
</dbReference>
<reference evidence="9" key="1">
    <citation type="submission" date="2020-02" db="EMBL/GenBank/DDBJ databases">
        <authorList>
            <person name="Meier V. D."/>
        </authorList>
    </citation>
    <scope>NUCLEOTIDE SEQUENCE</scope>
    <source>
        <strain evidence="9">AVDCRST_MAG19</strain>
    </source>
</reference>
<dbReference type="GO" id="GO:0003723">
    <property type="term" value="F:RNA binding"/>
    <property type="evidence" value="ECO:0007669"/>
    <property type="project" value="InterPro"/>
</dbReference>
<evidence type="ECO:0000259" key="8">
    <source>
        <dbReference type="Pfam" id="PF01416"/>
    </source>
</evidence>
<dbReference type="EMBL" id="CADCWL010000035">
    <property type="protein sequence ID" value="CAA9551044.1"/>
    <property type="molecule type" value="Genomic_DNA"/>
</dbReference>
<dbReference type="PANTHER" id="PTHR11142:SF0">
    <property type="entry name" value="TRNA PSEUDOURIDINE SYNTHASE-LIKE 1"/>
    <property type="match status" value="1"/>
</dbReference>
<evidence type="ECO:0000256" key="4">
    <source>
        <dbReference type="HAMAP-Rule" id="MF_00171"/>
    </source>
</evidence>
<feature type="domain" description="Pseudouridine synthase I TruA alpha/beta" evidence="8">
    <location>
        <begin position="9"/>
        <end position="105"/>
    </location>
</feature>
<keyword evidence="3 4" id="KW-0413">Isomerase</keyword>
<comment type="subunit">
    <text evidence="4">Homodimer.</text>
</comment>
<sequence length="279" mass="30168">MARLALTIAYDGSDFAGSQVQPGQRTVQAELERAVASALGGEGRTIFAGRTDRGVHASGQVVGCEDRRPRLNVSAVRAAINAQLPADLAVVRVDRRSDAFHARYDALWREYRYRAWSGPPQPLARRVAWYRAESLDPAVMAVAAAGIVGLHDFASLAGAGDGVPWAARRALPRGTTRRVFLCRCDEIAPWWGPESGGGRLIEIRVAADGFLPRMVRNLVGALVEVGRGARPSEWLDEVMVARDRRCGVATAPAHGLTFWRVGYGEETPDADRVGGLTDT</sequence>
<feature type="active site" description="Nucleophile" evidence="4 5">
    <location>
        <position position="52"/>
    </location>
</feature>
<feature type="domain" description="Pseudouridine synthase I TruA alpha/beta" evidence="8">
    <location>
        <begin position="143"/>
        <end position="263"/>
    </location>
</feature>
<dbReference type="InterPro" id="IPR020103">
    <property type="entry name" value="PsdUridine_synth_cat_dom_sf"/>
</dbReference>
<dbReference type="PANTHER" id="PTHR11142">
    <property type="entry name" value="PSEUDOURIDYLATE SYNTHASE"/>
    <property type="match status" value="1"/>
</dbReference>
<comment type="similarity">
    <text evidence="1 4 7">Belongs to the tRNA pseudouridine synthase TruA family.</text>
</comment>
<dbReference type="InterPro" id="IPR020094">
    <property type="entry name" value="TruA/RsuA/RluB/E/F_N"/>
</dbReference>
<dbReference type="HAMAP" id="MF_00171">
    <property type="entry name" value="TruA"/>
    <property type="match status" value="1"/>
</dbReference>
<evidence type="ECO:0000256" key="3">
    <source>
        <dbReference type="ARBA" id="ARBA00023235"/>
    </source>
</evidence>
<comment type="catalytic activity">
    <reaction evidence="4 7">
        <text>uridine(38/39/40) in tRNA = pseudouridine(38/39/40) in tRNA</text>
        <dbReference type="Rhea" id="RHEA:22376"/>
        <dbReference type="Rhea" id="RHEA-COMP:10085"/>
        <dbReference type="Rhea" id="RHEA-COMP:10087"/>
        <dbReference type="ChEBI" id="CHEBI:65314"/>
        <dbReference type="ChEBI" id="CHEBI:65315"/>
        <dbReference type="EC" id="5.4.99.12"/>
    </reaction>
</comment>
<dbReference type="InterPro" id="IPR001406">
    <property type="entry name" value="PsdUridine_synth_TruA"/>
</dbReference>
<dbReference type="EC" id="5.4.99.12" evidence="4"/>
<dbReference type="GO" id="GO:0031119">
    <property type="term" value="P:tRNA pseudouridine synthesis"/>
    <property type="evidence" value="ECO:0007669"/>
    <property type="project" value="UniProtKB-UniRule"/>
</dbReference>
<proteinExistence type="inferred from homology"/>
<evidence type="ECO:0000256" key="2">
    <source>
        <dbReference type="ARBA" id="ARBA00022694"/>
    </source>
</evidence>
<dbReference type="PIRSF" id="PIRSF001430">
    <property type="entry name" value="tRNA_psdUrid_synth"/>
    <property type="match status" value="1"/>
</dbReference>
<organism evidence="9">
    <name type="scientific">uncultured Thermomicrobiales bacterium</name>
    <dbReference type="NCBI Taxonomy" id="1645740"/>
    <lineage>
        <taxon>Bacteria</taxon>
        <taxon>Pseudomonadati</taxon>
        <taxon>Thermomicrobiota</taxon>
        <taxon>Thermomicrobia</taxon>
        <taxon>Thermomicrobiales</taxon>
        <taxon>environmental samples</taxon>
    </lineage>
</organism>
<gene>
    <name evidence="4" type="primary">truA</name>
    <name evidence="9" type="ORF">AVDCRST_MAG19-818</name>
</gene>
<accession>A0A6J4UHM0</accession>
<keyword evidence="2 4" id="KW-0819">tRNA processing</keyword>
<feature type="binding site" evidence="4 6">
    <location>
        <position position="111"/>
    </location>
    <ligand>
        <name>substrate</name>
    </ligand>
</feature>